<dbReference type="InterPro" id="IPR001466">
    <property type="entry name" value="Beta-lactam-related"/>
</dbReference>
<gene>
    <name evidence="3" type="ORF">ACFPIJ_43940</name>
</gene>
<dbReference type="PANTHER" id="PTHR43283">
    <property type="entry name" value="BETA-LACTAMASE-RELATED"/>
    <property type="match status" value="1"/>
</dbReference>
<evidence type="ECO:0000259" key="2">
    <source>
        <dbReference type="Pfam" id="PF00144"/>
    </source>
</evidence>
<dbReference type="EMBL" id="JBHSIU010000066">
    <property type="protein sequence ID" value="MFC5004767.1"/>
    <property type="molecule type" value="Genomic_DNA"/>
</dbReference>
<keyword evidence="1 3" id="KW-0378">Hydrolase</keyword>
<dbReference type="SUPFAM" id="SSF56601">
    <property type="entry name" value="beta-lactamase/transpeptidase-like"/>
    <property type="match status" value="1"/>
</dbReference>
<dbReference type="InterPro" id="IPR050789">
    <property type="entry name" value="Diverse_Enzym_Activities"/>
</dbReference>
<feature type="domain" description="Beta-lactamase-related" evidence="2">
    <location>
        <begin position="15"/>
        <end position="314"/>
    </location>
</feature>
<evidence type="ECO:0000256" key="1">
    <source>
        <dbReference type="ARBA" id="ARBA00022801"/>
    </source>
</evidence>
<dbReference type="RefSeq" id="WP_380124959.1">
    <property type="nucleotide sequence ID" value="NZ_JBHSIU010000066.1"/>
</dbReference>
<reference evidence="4" key="1">
    <citation type="journal article" date="2019" name="Int. J. Syst. Evol. Microbiol.">
        <title>The Global Catalogue of Microorganisms (GCM) 10K type strain sequencing project: providing services to taxonomists for standard genome sequencing and annotation.</title>
        <authorList>
            <consortium name="The Broad Institute Genomics Platform"/>
            <consortium name="The Broad Institute Genome Sequencing Center for Infectious Disease"/>
            <person name="Wu L."/>
            <person name="Ma J."/>
        </authorList>
    </citation>
    <scope>NUCLEOTIDE SEQUENCE [LARGE SCALE GENOMIC DNA]</scope>
    <source>
        <strain evidence="4">CGMCC 4.7152</strain>
    </source>
</reference>
<sequence length="333" mass="35085">MTSLGDRVIALAREAPMPAVAVAVFTRDERLAEVVHGVADLGTGRAATRDTWWDLASLTKVLVTVPEVLDLVARQRIGLDQPLHTAWPAARHAPFAAATVAQLLSYDAGLPATVPFYTGLTGRDRIVDAALRTPLERPVGSGAVYSDVNFVLLGALAEALTGTSLATAAAQRSGLRYPPLPGPAVATERCGWRGRLITGEVHDENAAAMGGVAGHAGAFATIGLLAGIGQDWLAERVTTAELHRAVRRQWSSNGDGERFGLGWWLAPTRALGGPSAGPDGYGMSGFVGNRIWLEPGRGYGVAVLSNRIHPVRADRQPFNAWCARLLDLVAAAA</sequence>
<protein>
    <submittedName>
        <fullName evidence="3">Serine hydrolase domain-containing protein</fullName>
        <ecNumber evidence="3">3.-.-.-</ecNumber>
    </submittedName>
</protein>
<evidence type="ECO:0000313" key="3">
    <source>
        <dbReference type="EMBL" id="MFC5004767.1"/>
    </source>
</evidence>
<dbReference type="EC" id="3.-.-.-" evidence="3"/>
<proteinExistence type="predicted"/>
<evidence type="ECO:0000313" key="4">
    <source>
        <dbReference type="Proteomes" id="UP001595912"/>
    </source>
</evidence>
<organism evidence="3 4">
    <name type="scientific">Dactylosporangium cerinum</name>
    <dbReference type="NCBI Taxonomy" id="1434730"/>
    <lineage>
        <taxon>Bacteria</taxon>
        <taxon>Bacillati</taxon>
        <taxon>Actinomycetota</taxon>
        <taxon>Actinomycetes</taxon>
        <taxon>Micromonosporales</taxon>
        <taxon>Micromonosporaceae</taxon>
        <taxon>Dactylosporangium</taxon>
    </lineage>
</organism>
<comment type="caution">
    <text evidence="3">The sequence shown here is derived from an EMBL/GenBank/DDBJ whole genome shotgun (WGS) entry which is preliminary data.</text>
</comment>
<accession>A0ABV9W7R5</accession>
<dbReference type="Proteomes" id="UP001595912">
    <property type="component" value="Unassembled WGS sequence"/>
</dbReference>
<name>A0ABV9W7R5_9ACTN</name>
<dbReference type="GO" id="GO:0016787">
    <property type="term" value="F:hydrolase activity"/>
    <property type="evidence" value="ECO:0007669"/>
    <property type="project" value="UniProtKB-KW"/>
</dbReference>
<dbReference type="PANTHER" id="PTHR43283:SF11">
    <property type="entry name" value="BETA-LACTAMASE-RELATED DOMAIN-CONTAINING PROTEIN"/>
    <property type="match status" value="1"/>
</dbReference>
<dbReference type="InterPro" id="IPR012338">
    <property type="entry name" value="Beta-lactam/transpept-like"/>
</dbReference>
<dbReference type="Gene3D" id="3.40.710.10">
    <property type="entry name" value="DD-peptidase/beta-lactamase superfamily"/>
    <property type="match status" value="1"/>
</dbReference>
<keyword evidence="4" id="KW-1185">Reference proteome</keyword>
<dbReference type="Pfam" id="PF00144">
    <property type="entry name" value="Beta-lactamase"/>
    <property type="match status" value="1"/>
</dbReference>